<feature type="chain" id="PRO_5033062291" description="Prealbumin-like fold domain-containing protein" evidence="2">
    <location>
        <begin position="32"/>
        <end position="477"/>
    </location>
</feature>
<organism evidence="3 4">
    <name type="scientific">Saccharopolyspora gloriosae</name>
    <dbReference type="NCBI Taxonomy" id="455344"/>
    <lineage>
        <taxon>Bacteria</taxon>
        <taxon>Bacillati</taxon>
        <taxon>Actinomycetota</taxon>
        <taxon>Actinomycetes</taxon>
        <taxon>Pseudonocardiales</taxon>
        <taxon>Pseudonocardiaceae</taxon>
        <taxon>Saccharopolyspora</taxon>
    </lineage>
</organism>
<accession>A0A840NAC2</accession>
<name>A0A840NAC2_9PSEU</name>
<evidence type="ECO:0008006" key="5">
    <source>
        <dbReference type="Google" id="ProtNLM"/>
    </source>
</evidence>
<evidence type="ECO:0000256" key="2">
    <source>
        <dbReference type="SAM" id="SignalP"/>
    </source>
</evidence>
<dbReference type="AlphaFoldDB" id="A0A840NAC2"/>
<evidence type="ECO:0000313" key="4">
    <source>
        <dbReference type="Proteomes" id="UP000580474"/>
    </source>
</evidence>
<evidence type="ECO:0000313" key="3">
    <source>
        <dbReference type="EMBL" id="MBB5067323.1"/>
    </source>
</evidence>
<feature type="region of interest" description="Disordered" evidence="1">
    <location>
        <begin position="231"/>
        <end position="257"/>
    </location>
</feature>
<dbReference type="RefSeq" id="WP_184476764.1">
    <property type="nucleotide sequence ID" value="NZ_JACHIV010000001.1"/>
</dbReference>
<reference evidence="3 4" key="1">
    <citation type="submission" date="2020-08" db="EMBL/GenBank/DDBJ databases">
        <title>Sequencing the genomes of 1000 actinobacteria strains.</title>
        <authorList>
            <person name="Klenk H.-P."/>
        </authorList>
    </citation>
    <scope>NUCLEOTIDE SEQUENCE [LARGE SCALE GENOMIC DNA]</scope>
    <source>
        <strain evidence="3 4">DSM 45582</strain>
    </source>
</reference>
<keyword evidence="2" id="KW-0732">Signal</keyword>
<proteinExistence type="predicted"/>
<gene>
    <name evidence="3" type="ORF">BJ969_000411</name>
</gene>
<dbReference type="InterPro" id="IPR013783">
    <property type="entry name" value="Ig-like_fold"/>
</dbReference>
<dbReference type="Gene3D" id="2.60.40.10">
    <property type="entry name" value="Immunoglobulins"/>
    <property type="match status" value="1"/>
</dbReference>
<dbReference type="GO" id="GO:0005975">
    <property type="term" value="P:carbohydrate metabolic process"/>
    <property type="evidence" value="ECO:0007669"/>
    <property type="project" value="UniProtKB-ARBA"/>
</dbReference>
<dbReference type="Proteomes" id="UP000580474">
    <property type="component" value="Unassembled WGS sequence"/>
</dbReference>
<feature type="signal peptide" evidence="2">
    <location>
        <begin position="1"/>
        <end position="31"/>
    </location>
</feature>
<evidence type="ECO:0000256" key="1">
    <source>
        <dbReference type="SAM" id="MobiDB-lite"/>
    </source>
</evidence>
<comment type="caution">
    <text evidence="3">The sequence shown here is derived from an EMBL/GenBank/DDBJ whole genome shotgun (WGS) entry which is preliminary data.</text>
</comment>
<sequence length="477" mass="49174">MRTFRKLLTAVVGSAVLAGSGLLATTGTAIAAPEEGIGHETTPGQPYAGIERDRDWLGSYIVGGNQVWCVRFALKAPDTGEQYEPGDELLTKWGTPLEDDVAANISYLLLRYGNTESADEAAALAHLLHSWTSAPRDEGDLDPGLPFDKIGYDIDFQLGKLPQGAKDAVETLRADAEKNRGPWEAALTAPEDPQVIGEAADWTFAVSHPDGTGVTGVPVKITATDAEVEGLGEDGTITTPDSGDPLQLKVTPTGPNPKLEGELATPAERPYVQQAVENPDGVQRVVSTGGENQVKVEDVTTAVTAPGKVAVGKIDEESKAGIAGVPLRVSLPDDKPALKQDGTELTGPDGQPAVVTTGDQGTVEIADLRTPQEIKITEVAPAQGYEEAFDAANPPSVVGTVEPGGTLTLTVTNKANTPTVPIFIPAGDPGVSGGVVAAEDTGALSPGLLGLGALTLTGAAVAGGAAWRKRLVSAGER</sequence>
<keyword evidence="4" id="KW-1185">Reference proteome</keyword>
<protein>
    <recommendedName>
        <fullName evidence="5">Prealbumin-like fold domain-containing protein</fullName>
    </recommendedName>
</protein>
<dbReference type="EMBL" id="JACHIV010000001">
    <property type="protein sequence ID" value="MBB5067323.1"/>
    <property type="molecule type" value="Genomic_DNA"/>
</dbReference>